<dbReference type="Pfam" id="PF00702">
    <property type="entry name" value="Hydrolase"/>
    <property type="match status" value="1"/>
</dbReference>
<gene>
    <name evidence="1" type="primary">yieH_3</name>
    <name evidence="1" type="ORF">A6302_04169</name>
</gene>
<dbReference type="AlphaFoldDB" id="A0A1E3GWZ3"/>
<dbReference type="SUPFAM" id="SSF56784">
    <property type="entry name" value="HAD-like"/>
    <property type="match status" value="1"/>
</dbReference>
<evidence type="ECO:0000313" key="2">
    <source>
        <dbReference type="Proteomes" id="UP000094622"/>
    </source>
</evidence>
<dbReference type="PANTHER" id="PTHR43481">
    <property type="entry name" value="FRUCTOSE-1-PHOSPHATE PHOSPHATASE"/>
    <property type="match status" value="1"/>
</dbReference>
<sequence length="94" mass="9712">MRQGRGKPAPDVFLHAAEVFGVAPHEAVVVEDSVHGAQGAVAAGMRVIGFTGASHSWPGHADALTEAGVETVVRRLADVAPVIEAMKVWGGFEA</sequence>
<dbReference type="InterPro" id="IPR006439">
    <property type="entry name" value="HAD-SF_hydro_IA"/>
</dbReference>
<dbReference type="EC" id="3.1.3.-" evidence="1"/>
<keyword evidence="2" id="KW-1185">Reference proteome</keyword>
<protein>
    <submittedName>
        <fullName evidence="1">6-phosphogluconate phosphatase</fullName>
        <ecNumber evidence="1">3.1.3.-</ecNumber>
    </submittedName>
</protein>
<dbReference type="PANTHER" id="PTHR43481:SF4">
    <property type="entry name" value="GLYCEROL-1-PHOSPHATE PHOSPHOHYDROLASE 1-RELATED"/>
    <property type="match status" value="1"/>
</dbReference>
<proteinExistence type="predicted"/>
<dbReference type="EMBL" id="MCRJ01000164">
    <property type="protein sequence ID" value="ODN68534.1"/>
    <property type="molecule type" value="Genomic_DNA"/>
</dbReference>
<dbReference type="InterPro" id="IPR051806">
    <property type="entry name" value="HAD-like_SPP"/>
</dbReference>
<dbReference type="InterPro" id="IPR023214">
    <property type="entry name" value="HAD_sf"/>
</dbReference>
<dbReference type="NCBIfam" id="TIGR01509">
    <property type="entry name" value="HAD-SF-IA-v3"/>
    <property type="match status" value="1"/>
</dbReference>
<accession>A0A1E3GWZ3</accession>
<dbReference type="InterPro" id="IPR036412">
    <property type="entry name" value="HAD-like_sf"/>
</dbReference>
<keyword evidence="1" id="KW-0378">Hydrolase</keyword>
<dbReference type="GO" id="GO:0050308">
    <property type="term" value="F:sugar-phosphatase activity"/>
    <property type="evidence" value="ECO:0007669"/>
    <property type="project" value="TreeGrafter"/>
</dbReference>
<dbReference type="Proteomes" id="UP000094622">
    <property type="component" value="Unassembled WGS sequence"/>
</dbReference>
<name>A0A1E3GWZ3_9HYPH</name>
<comment type="caution">
    <text evidence="1">The sequence shown here is derived from an EMBL/GenBank/DDBJ whole genome shotgun (WGS) entry which is preliminary data.</text>
</comment>
<organism evidence="1 2">
    <name type="scientific">Methylobrevis pamukkalensis</name>
    <dbReference type="NCBI Taxonomy" id="1439726"/>
    <lineage>
        <taxon>Bacteria</taxon>
        <taxon>Pseudomonadati</taxon>
        <taxon>Pseudomonadota</taxon>
        <taxon>Alphaproteobacteria</taxon>
        <taxon>Hyphomicrobiales</taxon>
        <taxon>Pleomorphomonadaceae</taxon>
        <taxon>Methylobrevis</taxon>
    </lineage>
</organism>
<reference evidence="1 2" key="1">
    <citation type="submission" date="2016-07" db="EMBL/GenBank/DDBJ databases">
        <title>Draft Genome Sequence of Methylobrevis pamukkalensis PK2.</title>
        <authorList>
            <person name="Vasilenko O.V."/>
            <person name="Doronina N.V."/>
            <person name="Shmareva M.N."/>
            <person name="Tarlachkov S.V."/>
            <person name="Mustakhimov I."/>
            <person name="Trotsenko Y.A."/>
        </authorList>
    </citation>
    <scope>NUCLEOTIDE SEQUENCE [LARGE SCALE GENOMIC DNA]</scope>
    <source>
        <strain evidence="1 2">PK2</strain>
    </source>
</reference>
<dbReference type="Gene3D" id="3.40.50.1000">
    <property type="entry name" value="HAD superfamily/HAD-like"/>
    <property type="match status" value="1"/>
</dbReference>
<dbReference type="PATRIC" id="fig|1439726.3.peg.4412"/>
<evidence type="ECO:0000313" key="1">
    <source>
        <dbReference type="EMBL" id="ODN68534.1"/>
    </source>
</evidence>